<organism evidence="2 3">
    <name type="scientific">Saccharolobus islandicus (strain Y.N.15.51 / Yellowstone #2)</name>
    <name type="common">Sulfolobus islandicus</name>
    <dbReference type="NCBI Taxonomy" id="419942"/>
    <lineage>
        <taxon>Archaea</taxon>
        <taxon>Thermoproteota</taxon>
        <taxon>Thermoprotei</taxon>
        <taxon>Sulfolobales</taxon>
        <taxon>Sulfolobaceae</taxon>
        <taxon>Saccharolobus</taxon>
    </lineage>
</organism>
<evidence type="ECO:0000313" key="2">
    <source>
        <dbReference type="EMBL" id="ACP49177.1"/>
    </source>
</evidence>
<evidence type="ECO:0000256" key="1">
    <source>
        <dbReference type="ARBA" id="ARBA00010751"/>
    </source>
</evidence>
<sequence length="101" mass="10915">MSYKEGDVLVTNGEQSPGYKIVEIKGLVVGITVRSRGLGKNIIASLRSLLGGEIKEYVELAEQARLQALQRIVDNAKALGANAVVNVRFDSNELSEGSDFH</sequence>
<dbReference type="EMBL" id="CP001404">
    <property type="protein sequence ID" value="ACP49177.1"/>
    <property type="molecule type" value="Genomic_DNA"/>
</dbReference>
<dbReference type="InterPro" id="IPR002765">
    <property type="entry name" value="UPF0145_YbjQ-like"/>
</dbReference>
<dbReference type="Gene3D" id="3.30.110.70">
    <property type="entry name" value="Hypothetical protein apc22750. Chain B"/>
    <property type="match status" value="1"/>
</dbReference>
<dbReference type="RefSeq" id="WP_012717775.1">
    <property type="nucleotide sequence ID" value="NC_012623.1"/>
</dbReference>
<dbReference type="PANTHER" id="PTHR34068">
    <property type="entry name" value="UPF0145 PROTEIN YBJQ"/>
    <property type="match status" value="1"/>
</dbReference>
<dbReference type="SUPFAM" id="SSF117782">
    <property type="entry name" value="YbjQ-like"/>
    <property type="match status" value="1"/>
</dbReference>
<comment type="similarity">
    <text evidence="1">Belongs to the UPF0145 family.</text>
</comment>
<name>C3NJG0_SACI1</name>
<proteinExistence type="inferred from homology"/>
<dbReference type="Pfam" id="PF01906">
    <property type="entry name" value="YbjQ_1"/>
    <property type="match status" value="1"/>
</dbReference>
<dbReference type="KEGG" id="sin:YN1551_2168"/>
<accession>C3NJG0</accession>
<gene>
    <name evidence="2" type="ordered locus">YN1551_2168</name>
</gene>
<dbReference type="HOGENOM" id="CLU_117144_1_1_2"/>
<dbReference type="InterPro" id="IPR035439">
    <property type="entry name" value="UPF0145_dom_sf"/>
</dbReference>
<evidence type="ECO:0000313" key="3">
    <source>
        <dbReference type="Proteomes" id="UP000006818"/>
    </source>
</evidence>
<protein>
    <submittedName>
        <fullName evidence="2">Uncharacterized protein</fullName>
    </submittedName>
</protein>
<dbReference type="GeneID" id="7809870"/>
<reference evidence="2 3" key="1">
    <citation type="journal article" date="2009" name="Proc. Natl. Acad. Sci. U.S.A.">
        <title>Biogeography of the Sulfolobus islandicus pan-genome.</title>
        <authorList>
            <person name="Reno M.L."/>
            <person name="Held N.L."/>
            <person name="Fields C.J."/>
            <person name="Burke P.V."/>
            <person name="Whitaker R.J."/>
        </authorList>
    </citation>
    <scope>NUCLEOTIDE SEQUENCE [LARGE SCALE GENOMIC DNA]</scope>
    <source>
        <strain evidence="3">Y.N.15.51 / Yellowstone #2</strain>
    </source>
</reference>
<dbReference type="Proteomes" id="UP000006818">
    <property type="component" value="Chromosome"/>
</dbReference>
<dbReference type="PANTHER" id="PTHR34068:SF2">
    <property type="entry name" value="UPF0145 PROTEIN SCO3412"/>
    <property type="match status" value="1"/>
</dbReference>
<dbReference type="AlphaFoldDB" id="C3NJG0"/>